<dbReference type="AlphaFoldDB" id="A0AAN8JM87"/>
<gene>
    <name evidence="2" type="ORF">SNE40_011225</name>
</gene>
<accession>A0AAN8JM87</accession>
<feature type="compositionally biased region" description="Basic residues" evidence="1">
    <location>
        <begin position="288"/>
        <end position="300"/>
    </location>
</feature>
<feature type="compositionally biased region" description="Basic and acidic residues" evidence="1">
    <location>
        <begin position="264"/>
        <end position="281"/>
    </location>
</feature>
<dbReference type="InterPro" id="IPR013240">
    <property type="entry name" value="DNA-dir_RNA_pol1_su_RPA34"/>
</dbReference>
<dbReference type="EMBL" id="JAZGQO010000008">
    <property type="protein sequence ID" value="KAK6178701.1"/>
    <property type="molecule type" value="Genomic_DNA"/>
</dbReference>
<evidence type="ECO:0000313" key="2">
    <source>
        <dbReference type="EMBL" id="KAK6178701.1"/>
    </source>
</evidence>
<feature type="compositionally biased region" description="Acidic residues" evidence="1">
    <location>
        <begin position="84"/>
        <end position="101"/>
    </location>
</feature>
<reference evidence="2 3" key="1">
    <citation type="submission" date="2024-01" db="EMBL/GenBank/DDBJ databases">
        <title>The genome of the rayed Mediterranean limpet Patella caerulea (Linnaeus, 1758).</title>
        <authorList>
            <person name="Anh-Thu Weber A."/>
            <person name="Halstead-Nussloch G."/>
        </authorList>
    </citation>
    <scope>NUCLEOTIDE SEQUENCE [LARGE SCALE GENOMIC DNA]</scope>
    <source>
        <strain evidence="2">AATW-2023a</strain>
        <tissue evidence="2">Whole specimen</tissue>
    </source>
</reference>
<sequence>MSRLNKDILKLAKHVSEKLDNPSDTESILDFDFRSEERQQLLTTYTSPVDYFIKPKLPQKTPKKTIVCTNHKMSSCEKQILDASDQDEQIPEDENKSDEDEKIPTATSTNYIVGAGMKEVRIENSSILPVDDLSDEDELWLIIAPQEYNVKKQHVDMTCRQKLKGGKFEIQFFGQTCSENKMMTLLSDKNQFINGPSFKGCCQISERLQTFSPVYHDSVAKENPIPEGLKKRYIPFGANAFENGFEKDKKGGRTLSQISSKRKHETENKVGDKNLAKKQDSEPSPASIKKKKKKRAHVDS</sequence>
<comment type="caution">
    <text evidence="2">The sequence shown here is derived from an EMBL/GenBank/DDBJ whole genome shotgun (WGS) entry which is preliminary data.</text>
</comment>
<evidence type="ECO:0000256" key="1">
    <source>
        <dbReference type="SAM" id="MobiDB-lite"/>
    </source>
</evidence>
<name>A0AAN8JM87_PATCE</name>
<protein>
    <submittedName>
        <fullName evidence="2">Uncharacterized protein</fullName>
    </submittedName>
</protein>
<keyword evidence="3" id="KW-1185">Reference proteome</keyword>
<feature type="region of interest" description="Disordered" evidence="1">
    <location>
        <begin position="245"/>
        <end position="300"/>
    </location>
</feature>
<feature type="region of interest" description="Disordered" evidence="1">
    <location>
        <begin position="81"/>
        <end position="102"/>
    </location>
</feature>
<evidence type="ECO:0000313" key="3">
    <source>
        <dbReference type="Proteomes" id="UP001347796"/>
    </source>
</evidence>
<dbReference type="GO" id="GO:0006360">
    <property type="term" value="P:transcription by RNA polymerase I"/>
    <property type="evidence" value="ECO:0007669"/>
    <property type="project" value="InterPro"/>
</dbReference>
<proteinExistence type="predicted"/>
<dbReference type="Pfam" id="PF08208">
    <property type="entry name" value="RNA_polI_A34"/>
    <property type="match status" value="1"/>
</dbReference>
<dbReference type="Proteomes" id="UP001347796">
    <property type="component" value="Unassembled WGS sequence"/>
</dbReference>
<organism evidence="2 3">
    <name type="scientific">Patella caerulea</name>
    <name type="common">Rayed Mediterranean limpet</name>
    <dbReference type="NCBI Taxonomy" id="87958"/>
    <lineage>
        <taxon>Eukaryota</taxon>
        <taxon>Metazoa</taxon>
        <taxon>Spiralia</taxon>
        <taxon>Lophotrochozoa</taxon>
        <taxon>Mollusca</taxon>
        <taxon>Gastropoda</taxon>
        <taxon>Patellogastropoda</taxon>
        <taxon>Patelloidea</taxon>
        <taxon>Patellidae</taxon>
        <taxon>Patella</taxon>
    </lineage>
</organism>